<dbReference type="STRING" id="1004156.AYP45_04550"/>
<protein>
    <submittedName>
        <fullName evidence="1">Pathogenicity locus</fullName>
    </submittedName>
</protein>
<gene>
    <name evidence="1" type="ORF">AYP45_04550</name>
</gene>
<dbReference type="AlphaFoldDB" id="A0A1V4AVW9"/>
<dbReference type="Proteomes" id="UP000189681">
    <property type="component" value="Unassembled WGS sequence"/>
</dbReference>
<name>A0A1V4AVW9_9BACT</name>
<proteinExistence type="predicted"/>
<dbReference type="InterPro" id="IPR021725">
    <property type="entry name" value="Cdd1"/>
</dbReference>
<comment type="caution">
    <text evidence="1">The sequence shown here is derived from an EMBL/GenBank/DDBJ whole genome shotgun (WGS) entry which is preliminary data.</text>
</comment>
<organism evidence="1 2">
    <name type="scientific">Candidatus Brocadia carolinensis</name>
    <dbReference type="NCBI Taxonomy" id="1004156"/>
    <lineage>
        <taxon>Bacteria</taxon>
        <taxon>Pseudomonadati</taxon>
        <taxon>Planctomycetota</taxon>
        <taxon>Candidatus Brocadiia</taxon>
        <taxon>Candidatus Brocadiales</taxon>
        <taxon>Candidatus Brocadiaceae</taxon>
        <taxon>Candidatus Brocadia</taxon>
    </lineage>
</organism>
<dbReference type="Pfam" id="PF11731">
    <property type="entry name" value="Cdd1"/>
    <property type="match status" value="1"/>
</dbReference>
<dbReference type="SUPFAM" id="SSF56672">
    <property type="entry name" value="DNA/RNA polymerases"/>
    <property type="match status" value="1"/>
</dbReference>
<evidence type="ECO:0000313" key="2">
    <source>
        <dbReference type="Proteomes" id="UP000189681"/>
    </source>
</evidence>
<dbReference type="EMBL" id="AYTS01000037">
    <property type="protein sequence ID" value="OOP57260.1"/>
    <property type="molecule type" value="Genomic_DNA"/>
</dbReference>
<dbReference type="Gene3D" id="1.10.150.20">
    <property type="entry name" value="5' to 3' exonuclease, C-terminal subdomain"/>
    <property type="match status" value="1"/>
</dbReference>
<dbReference type="InterPro" id="IPR043502">
    <property type="entry name" value="DNA/RNA_pol_sf"/>
</dbReference>
<evidence type="ECO:0000313" key="1">
    <source>
        <dbReference type="EMBL" id="OOP57260.1"/>
    </source>
</evidence>
<sequence length="87" mass="10263">MKRRPESLESIPGVGIRIAQVLKAIGIHHVRDLKGRNPERLYKLLEKTVGAHVDKCVLYVFRTAVYYASHKEHDPDKLKWWNWKDKE</sequence>
<reference evidence="1 2" key="1">
    <citation type="journal article" date="2017" name="Water Res.">
        <title>Discovery and metagenomic analysis of an anammox bacterial enrichment related to Candidatus "Brocadia caroliniensis" in a full-scale glycerol-fed nitritation-denitritation separate centrate treatment process.</title>
        <authorList>
            <person name="Park H."/>
            <person name="Brotto A.C."/>
            <person name="van Loosdrecht M.C."/>
            <person name="Chandran K."/>
        </authorList>
    </citation>
    <scope>NUCLEOTIDE SEQUENCE [LARGE SCALE GENOMIC DNA]</scope>
    <source>
        <strain evidence="1">26THWARD</strain>
    </source>
</reference>
<accession>A0A1V4AVW9</accession>